<reference evidence="4" key="2">
    <citation type="submission" date="2017-10" db="EMBL/GenBank/DDBJ databases">
        <title>Ladona fulva Genome sequencing and assembly.</title>
        <authorList>
            <person name="Murali S."/>
            <person name="Richards S."/>
            <person name="Bandaranaike D."/>
            <person name="Bellair M."/>
            <person name="Blankenburg K."/>
            <person name="Chao H."/>
            <person name="Dinh H."/>
            <person name="Doddapaneni H."/>
            <person name="Dugan-Rocha S."/>
            <person name="Elkadiri S."/>
            <person name="Gnanaolivu R."/>
            <person name="Hernandez B."/>
            <person name="Skinner E."/>
            <person name="Javaid M."/>
            <person name="Lee S."/>
            <person name="Li M."/>
            <person name="Ming W."/>
            <person name="Munidasa M."/>
            <person name="Muniz J."/>
            <person name="Nguyen L."/>
            <person name="Hughes D."/>
            <person name="Osuji N."/>
            <person name="Pu L.-L."/>
            <person name="Puazo M."/>
            <person name="Qu C."/>
            <person name="Quiroz J."/>
            <person name="Raj R."/>
            <person name="Weissenberger G."/>
            <person name="Xin Y."/>
            <person name="Zou X."/>
            <person name="Han Y."/>
            <person name="Worley K."/>
            <person name="Muzny D."/>
            <person name="Gibbs R."/>
        </authorList>
    </citation>
    <scope>NUCLEOTIDE SEQUENCE</scope>
    <source>
        <strain evidence="4">Sampled in the wild</strain>
    </source>
</reference>
<dbReference type="PROSITE" id="PS50003">
    <property type="entry name" value="PH_DOMAIN"/>
    <property type="match status" value="1"/>
</dbReference>
<protein>
    <recommendedName>
        <fullName evidence="3">PH domain-containing protein</fullName>
    </recommendedName>
</protein>
<dbReference type="SUPFAM" id="SSF50729">
    <property type="entry name" value="PH domain-like"/>
    <property type="match status" value="1"/>
</dbReference>
<dbReference type="Gene3D" id="2.30.29.30">
    <property type="entry name" value="Pleckstrin-homology domain (PH domain)/Phosphotyrosine-binding domain (PTB)"/>
    <property type="match status" value="1"/>
</dbReference>
<gene>
    <name evidence="4" type="ORF">J437_LFUL012051</name>
</gene>
<dbReference type="AlphaFoldDB" id="A0A8K0P3S0"/>
<evidence type="ECO:0000313" key="5">
    <source>
        <dbReference type="Proteomes" id="UP000792457"/>
    </source>
</evidence>
<dbReference type="Proteomes" id="UP000792457">
    <property type="component" value="Unassembled WGS sequence"/>
</dbReference>
<organism evidence="4 5">
    <name type="scientific">Ladona fulva</name>
    <name type="common">Scarce chaser dragonfly</name>
    <name type="synonym">Libellula fulva</name>
    <dbReference type="NCBI Taxonomy" id="123851"/>
    <lineage>
        <taxon>Eukaryota</taxon>
        <taxon>Metazoa</taxon>
        <taxon>Ecdysozoa</taxon>
        <taxon>Arthropoda</taxon>
        <taxon>Hexapoda</taxon>
        <taxon>Insecta</taxon>
        <taxon>Pterygota</taxon>
        <taxon>Palaeoptera</taxon>
        <taxon>Odonata</taxon>
        <taxon>Epiprocta</taxon>
        <taxon>Anisoptera</taxon>
        <taxon>Libelluloidea</taxon>
        <taxon>Libellulidae</taxon>
        <taxon>Ladona</taxon>
    </lineage>
</organism>
<dbReference type="Pfam" id="PF00169">
    <property type="entry name" value="PH"/>
    <property type="match status" value="1"/>
</dbReference>
<comment type="caution">
    <text evidence="4">The sequence shown here is derived from an EMBL/GenBank/DDBJ whole genome shotgun (WGS) entry which is preliminary data.</text>
</comment>
<dbReference type="InterPro" id="IPR011993">
    <property type="entry name" value="PH-like_dom_sf"/>
</dbReference>
<name>A0A8K0P3S0_LADFU</name>
<sequence>MRELSCYRGTNNKVSTERWCRLRGNLLFYLKGREQWSEPAGLIVLEQCTVRIEEDGEVAVSNTVSSPTGTPSTPTNANHSEIFYYPFMLVFDGGGGQQQQQLGALSEEERDGWVQALRHAGHDCVRARLLSLRHSIEALRLRRRGSPQPPSTCSLSSSLLSPSVGDLHLDIHAWRLKQGTTLDPSEVPLCEVSLACDNLLCDGHGRPPNPMLLLHAFIPLEGAWVECARTEVV</sequence>
<evidence type="ECO:0000256" key="1">
    <source>
        <dbReference type="ARBA" id="ARBA00022801"/>
    </source>
</evidence>
<dbReference type="OrthoDB" id="159395at2759"/>
<feature type="domain" description="PH" evidence="3">
    <location>
        <begin position="1"/>
        <end position="122"/>
    </location>
</feature>
<reference evidence="4" key="1">
    <citation type="submission" date="2013-04" db="EMBL/GenBank/DDBJ databases">
        <authorList>
            <person name="Qu J."/>
            <person name="Murali S.C."/>
            <person name="Bandaranaike D."/>
            <person name="Bellair M."/>
            <person name="Blankenburg K."/>
            <person name="Chao H."/>
            <person name="Dinh H."/>
            <person name="Doddapaneni H."/>
            <person name="Downs B."/>
            <person name="Dugan-Rocha S."/>
            <person name="Elkadiri S."/>
            <person name="Gnanaolivu R.D."/>
            <person name="Hernandez B."/>
            <person name="Javaid M."/>
            <person name="Jayaseelan J.C."/>
            <person name="Lee S."/>
            <person name="Li M."/>
            <person name="Ming W."/>
            <person name="Munidasa M."/>
            <person name="Muniz J."/>
            <person name="Nguyen L."/>
            <person name="Ongeri F."/>
            <person name="Osuji N."/>
            <person name="Pu L.-L."/>
            <person name="Puazo M."/>
            <person name="Qu C."/>
            <person name="Quiroz J."/>
            <person name="Raj R."/>
            <person name="Weissenberger G."/>
            <person name="Xin Y."/>
            <person name="Zou X."/>
            <person name="Han Y."/>
            <person name="Richards S."/>
            <person name="Worley K."/>
            <person name="Muzny D."/>
            <person name="Gibbs R."/>
        </authorList>
    </citation>
    <scope>NUCLEOTIDE SEQUENCE</scope>
    <source>
        <strain evidence="4">Sampled in the wild</strain>
    </source>
</reference>
<dbReference type="EMBL" id="KZ308588">
    <property type="protein sequence ID" value="KAG8232027.1"/>
    <property type="molecule type" value="Genomic_DNA"/>
</dbReference>
<dbReference type="InterPro" id="IPR039034">
    <property type="entry name" value="INPP4"/>
</dbReference>
<evidence type="ECO:0000256" key="2">
    <source>
        <dbReference type="ARBA" id="ARBA00023098"/>
    </source>
</evidence>
<dbReference type="PANTHER" id="PTHR12187">
    <property type="entry name" value="AGAP000124-PA"/>
    <property type="match status" value="1"/>
</dbReference>
<keyword evidence="5" id="KW-1185">Reference proteome</keyword>
<dbReference type="GO" id="GO:0005737">
    <property type="term" value="C:cytoplasm"/>
    <property type="evidence" value="ECO:0007669"/>
    <property type="project" value="TreeGrafter"/>
</dbReference>
<dbReference type="PANTHER" id="PTHR12187:SF11">
    <property type="entry name" value="PHOSPHATIDYLINOSITOL-3,4-BISPHOSPHATE 4-PHOSPHATASE"/>
    <property type="match status" value="1"/>
</dbReference>
<keyword evidence="1" id="KW-0378">Hydrolase</keyword>
<accession>A0A8K0P3S0</accession>
<dbReference type="InterPro" id="IPR001849">
    <property type="entry name" value="PH_domain"/>
</dbReference>
<dbReference type="GO" id="GO:0016316">
    <property type="term" value="F:phosphatidylinositol-3,4-bisphosphate 4-phosphatase activity"/>
    <property type="evidence" value="ECO:0007669"/>
    <property type="project" value="InterPro"/>
</dbReference>
<keyword evidence="2" id="KW-0443">Lipid metabolism</keyword>
<evidence type="ECO:0000259" key="3">
    <source>
        <dbReference type="PROSITE" id="PS50003"/>
    </source>
</evidence>
<feature type="non-terminal residue" evidence="4">
    <location>
        <position position="233"/>
    </location>
</feature>
<dbReference type="SMART" id="SM00233">
    <property type="entry name" value="PH"/>
    <property type="match status" value="1"/>
</dbReference>
<evidence type="ECO:0000313" key="4">
    <source>
        <dbReference type="EMBL" id="KAG8232027.1"/>
    </source>
</evidence>
<proteinExistence type="predicted"/>